<dbReference type="RefSeq" id="XP_018734635.1">
    <property type="nucleotide sequence ID" value="XM_018881001.1"/>
</dbReference>
<dbReference type="AlphaFoldDB" id="A0A161HKF7"/>
<dbReference type="KEGG" id="slb:AWJ20_396"/>
<name>A0A161HKF7_9ASCO</name>
<reference evidence="1 2" key="1">
    <citation type="submission" date="2016-02" db="EMBL/GenBank/DDBJ databases">
        <title>Complete genome sequence and transcriptome regulation of the pentose utilising yeast Sugiyamaella lignohabitans.</title>
        <authorList>
            <person name="Bellasio M."/>
            <person name="Peymann A."/>
            <person name="Valli M."/>
            <person name="Sipitzky M."/>
            <person name="Graf A."/>
            <person name="Sauer M."/>
            <person name="Marx H."/>
            <person name="Mattanovich D."/>
        </authorList>
    </citation>
    <scope>NUCLEOTIDE SEQUENCE [LARGE SCALE GENOMIC DNA]</scope>
    <source>
        <strain evidence="1 2">CBS 10342</strain>
    </source>
</reference>
<proteinExistence type="predicted"/>
<accession>A0A161HKF7</accession>
<organism evidence="1 2">
    <name type="scientific">Sugiyamaella lignohabitans</name>
    <dbReference type="NCBI Taxonomy" id="796027"/>
    <lineage>
        <taxon>Eukaryota</taxon>
        <taxon>Fungi</taxon>
        <taxon>Dikarya</taxon>
        <taxon>Ascomycota</taxon>
        <taxon>Saccharomycotina</taxon>
        <taxon>Dipodascomycetes</taxon>
        <taxon>Dipodascales</taxon>
        <taxon>Trichomonascaceae</taxon>
        <taxon>Sugiyamaella</taxon>
    </lineage>
</organism>
<dbReference type="Proteomes" id="UP000189580">
    <property type="component" value="Chromosome a"/>
</dbReference>
<keyword evidence="2" id="KW-1185">Reference proteome</keyword>
<protein>
    <submittedName>
        <fullName evidence="1">Uncharacterized protein</fullName>
    </submittedName>
</protein>
<dbReference type="EMBL" id="CP014501">
    <property type="protein sequence ID" value="ANB12158.1"/>
    <property type="molecule type" value="Genomic_DNA"/>
</dbReference>
<evidence type="ECO:0000313" key="1">
    <source>
        <dbReference type="EMBL" id="ANB12158.1"/>
    </source>
</evidence>
<gene>
    <name evidence="1" type="ORF">AWJ20_396</name>
</gene>
<sequence length="150" mass="16431">MKSLNRSTPLVRISMSKGGQLPVYMFDAMVSSSIESGSINPFSALVTIRRIEFVTSSREVYGKQMLRTALVLFRVSFSAFSATSMTSGGSNDRLPMTLIRSPYWSARSPFSHTWISLSLTIFINASTSYAGLLKFSMENANTVTACTPSS</sequence>
<evidence type="ECO:0000313" key="2">
    <source>
        <dbReference type="Proteomes" id="UP000189580"/>
    </source>
</evidence>
<dbReference type="GeneID" id="30036038"/>